<dbReference type="AlphaFoldDB" id="A0A2P2E4A2"/>
<sequence length="326" mass="36808">MKQASKEWKETPLPQEESIFQKYSEPFKQLQERKNAQYGKGRGLHRKQLLAIKAEFEVLKEIPKEAKFGLFEKPKKYDAILRLSNGGMDIKKDSGPDIRGFSIKVKGLSGKSALGGKTDSQDFLLINHATFSLPDFESFIQLVLALGQGVPSLFKHLISKHGFFGALKKMGDSAKTMGKPFQSFVTEPFHSAAPIQCGPYAAKVRLKPLKSPNGKSGKENWAVDVSNHLIEGPIIYDFQLQFYVDPIQTPIENPTIEWKESDTPFITVARLTIPKQTLDLEQSTDFAKSVEASTFDPWNALEQHKPLGQIMRARKFYYLQSQNTRK</sequence>
<dbReference type="RefSeq" id="WP_108978017.1">
    <property type="nucleotide sequence ID" value="NZ_BFBB01000008.1"/>
</dbReference>
<evidence type="ECO:0000313" key="1">
    <source>
        <dbReference type="EMBL" id="GBF51709.1"/>
    </source>
</evidence>
<dbReference type="Proteomes" id="UP000245133">
    <property type="component" value="Unassembled WGS sequence"/>
</dbReference>
<dbReference type="SUPFAM" id="SSF56634">
    <property type="entry name" value="Heme-dependent catalase-like"/>
    <property type="match status" value="1"/>
</dbReference>
<gene>
    <name evidence="1" type="ORF">LPTSP4_32470</name>
</gene>
<dbReference type="GO" id="GO:0020037">
    <property type="term" value="F:heme binding"/>
    <property type="evidence" value="ECO:0007669"/>
    <property type="project" value="InterPro"/>
</dbReference>
<accession>A0A2P2E4A2</accession>
<protein>
    <submittedName>
        <fullName evidence="1">Catalase domain protein</fullName>
    </submittedName>
</protein>
<dbReference type="PANTHER" id="PTHR36195">
    <property type="entry name" value="DOMAIN PROTEIN, PUTATIVE (AFU_ORTHOLOGUE AFUA_5G01990)-RELATED-RELATED"/>
    <property type="match status" value="1"/>
</dbReference>
<dbReference type="Gene3D" id="2.40.180.10">
    <property type="entry name" value="Catalase core domain"/>
    <property type="match status" value="1"/>
</dbReference>
<dbReference type="EMBL" id="BFBB01000008">
    <property type="protein sequence ID" value="GBF51709.1"/>
    <property type="molecule type" value="Genomic_DNA"/>
</dbReference>
<dbReference type="InterPro" id="IPR020835">
    <property type="entry name" value="Catalase_sf"/>
</dbReference>
<keyword evidence="2" id="KW-1185">Reference proteome</keyword>
<name>A0A2P2E4A2_9LEPT</name>
<proteinExistence type="predicted"/>
<reference evidence="1 2" key="1">
    <citation type="submission" date="2018-02" db="EMBL/GenBank/DDBJ databases">
        <title>Novel Leptospira species isolated from soil and water in Japan.</title>
        <authorList>
            <person name="Nakao R."/>
            <person name="Masuzawa T."/>
        </authorList>
    </citation>
    <scope>NUCLEOTIDE SEQUENCE [LARGE SCALE GENOMIC DNA]</scope>
    <source>
        <strain evidence="1 2">YH101</strain>
    </source>
</reference>
<comment type="caution">
    <text evidence="1">The sequence shown here is derived from an EMBL/GenBank/DDBJ whole genome shotgun (WGS) entry which is preliminary data.</text>
</comment>
<evidence type="ECO:0000313" key="2">
    <source>
        <dbReference type="Proteomes" id="UP000245133"/>
    </source>
</evidence>
<dbReference type="PANTHER" id="PTHR36195:SF4">
    <property type="entry name" value="DOMAIN PROTEIN, PUTATIVE (AFU_ORTHOLOGUE AFUA_5G01990)-RELATED"/>
    <property type="match status" value="1"/>
</dbReference>
<organism evidence="1 2">
    <name type="scientific">Leptospira ryugenii</name>
    <dbReference type="NCBI Taxonomy" id="1917863"/>
    <lineage>
        <taxon>Bacteria</taxon>
        <taxon>Pseudomonadati</taxon>
        <taxon>Spirochaetota</taxon>
        <taxon>Spirochaetia</taxon>
        <taxon>Leptospirales</taxon>
        <taxon>Leptospiraceae</taxon>
        <taxon>Leptospira</taxon>
    </lineage>
</organism>
<dbReference type="OrthoDB" id="336698at2"/>